<evidence type="ECO:0000313" key="13">
    <source>
        <dbReference type="Proteomes" id="UP000555103"/>
    </source>
</evidence>
<keyword evidence="10" id="KW-0812">Transmembrane</keyword>
<evidence type="ECO:0000256" key="4">
    <source>
        <dbReference type="ARBA" id="ARBA00022679"/>
    </source>
</evidence>
<dbReference type="AlphaFoldDB" id="A0A840CJ33"/>
<dbReference type="EC" id="2.7.10.2" evidence="3"/>
<reference evidence="12 13" key="1">
    <citation type="submission" date="2020-08" db="EMBL/GenBank/DDBJ databases">
        <title>Genomic Encyclopedia of Type Strains, Phase IV (KMG-IV): sequencing the most valuable type-strain genomes for metagenomic binning, comparative biology and taxonomic classification.</title>
        <authorList>
            <person name="Goeker M."/>
        </authorList>
    </citation>
    <scope>NUCLEOTIDE SEQUENCE [LARGE SCALE GENOMIC DNA]</scope>
    <source>
        <strain evidence="12 13">DSM 104969</strain>
    </source>
</reference>
<evidence type="ECO:0000256" key="8">
    <source>
        <dbReference type="ARBA" id="ARBA00023137"/>
    </source>
</evidence>
<evidence type="ECO:0000256" key="3">
    <source>
        <dbReference type="ARBA" id="ARBA00011903"/>
    </source>
</evidence>
<feature type="domain" description="AAA" evidence="11">
    <location>
        <begin position="612"/>
        <end position="719"/>
    </location>
</feature>
<evidence type="ECO:0000256" key="1">
    <source>
        <dbReference type="ARBA" id="ARBA00007316"/>
    </source>
</evidence>
<keyword evidence="10" id="KW-1133">Transmembrane helix</keyword>
<protein>
    <recommendedName>
        <fullName evidence="3">non-specific protein-tyrosine kinase</fullName>
        <ecNumber evidence="3">2.7.10.2</ecNumber>
    </recommendedName>
</protein>
<dbReference type="CDD" id="cd05387">
    <property type="entry name" value="BY-kinase"/>
    <property type="match status" value="1"/>
</dbReference>
<keyword evidence="4" id="KW-0808">Transferase</keyword>
<feature type="transmembrane region" description="Helical" evidence="10">
    <location>
        <begin position="41"/>
        <end position="58"/>
    </location>
</feature>
<evidence type="ECO:0000256" key="7">
    <source>
        <dbReference type="ARBA" id="ARBA00022840"/>
    </source>
</evidence>
<keyword evidence="13" id="KW-1185">Reference proteome</keyword>
<dbReference type="Proteomes" id="UP000555103">
    <property type="component" value="Unassembled WGS sequence"/>
</dbReference>
<evidence type="ECO:0000256" key="9">
    <source>
        <dbReference type="ARBA" id="ARBA00051245"/>
    </source>
</evidence>
<comment type="caution">
    <text evidence="12">The sequence shown here is derived from an EMBL/GenBank/DDBJ whole genome shotgun (WGS) entry which is preliminary data.</text>
</comment>
<comment type="catalytic activity">
    <reaction evidence="9">
        <text>L-tyrosyl-[protein] + ATP = O-phospho-L-tyrosyl-[protein] + ADP + H(+)</text>
        <dbReference type="Rhea" id="RHEA:10596"/>
        <dbReference type="Rhea" id="RHEA-COMP:10136"/>
        <dbReference type="Rhea" id="RHEA-COMP:20101"/>
        <dbReference type="ChEBI" id="CHEBI:15378"/>
        <dbReference type="ChEBI" id="CHEBI:30616"/>
        <dbReference type="ChEBI" id="CHEBI:46858"/>
        <dbReference type="ChEBI" id="CHEBI:61978"/>
        <dbReference type="ChEBI" id="CHEBI:456216"/>
        <dbReference type="EC" id="2.7.10.2"/>
    </reaction>
</comment>
<dbReference type="InterPro" id="IPR050445">
    <property type="entry name" value="Bact_polysacc_biosynth/exp"/>
</dbReference>
<dbReference type="GO" id="GO:0004715">
    <property type="term" value="F:non-membrane spanning protein tyrosine kinase activity"/>
    <property type="evidence" value="ECO:0007669"/>
    <property type="project" value="UniProtKB-EC"/>
</dbReference>
<organism evidence="12 13">
    <name type="scientific">Dysgonomonas hofstadii</name>
    <dbReference type="NCBI Taxonomy" id="637886"/>
    <lineage>
        <taxon>Bacteria</taxon>
        <taxon>Pseudomonadati</taxon>
        <taxon>Bacteroidota</taxon>
        <taxon>Bacteroidia</taxon>
        <taxon>Bacteroidales</taxon>
        <taxon>Dysgonomonadaceae</taxon>
        <taxon>Dysgonomonas</taxon>
    </lineage>
</organism>
<keyword evidence="6" id="KW-0418">Kinase</keyword>
<evidence type="ECO:0000256" key="6">
    <source>
        <dbReference type="ARBA" id="ARBA00022777"/>
    </source>
</evidence>
<keyword evidence="5" id="KW-0547">Nucleotide-binding</keyword>
<sequence>MDINKNNIKKAENTDPYFEEVKSKTNISFDFILWFYRILKYWYLFVISIALCLTYAFIKNKTWVPQFMIQAVMILEDKNSASVVAGAVPTASLLRNTENQQIVLKSYGLTERTVNRLPDRMRVDYFKQTRFKSINLYTDTPVRVDIIELQPAAYNYIYDITYIDKDKCEISYKENSESDERIRITAPYDQEITHSLFKIKLTKTDAFRKDLNEFKPDISSFSFTFLSKNTLIGMFSGRIDSRLQASNSTILNISMAGPNPDRDIDYLNILLDEFLDYNLALKNEQAERTITFLDNQLKLINDSLDISRLKLEQFQRETGVYNITSQSLKIDLDSANREKDALAIKERSILALTEAVKEGIMGSEELIEPTNLNITNRKLSELIIKYNEIINRAKNLGPKNPLYNRIIDQLNDYRKQILTEVQSQQVYLQDQKDALVRKYIVLDAKMDNLPPQERDLIKFQNENRMNEIYQQYLTQRKREAEIQKASNMPDNTVWEVPRRMGGAYNGDVLNKNYMYFFIIGLIIPLCFVILKEEVLNFSITTKEECEKISGLPVIGTIENVSKKLSNGVVLVKNYPKSSFAESFRNMRVRIEYMAQRENKITILVTSTEPADGKTFIATNIASVYQLMGKKVIIVDLDLRRPSVAKTLQVEAQKGISNYLIGQVDLNDIITSHPDYGFDIIPAGTLPPNPSELIKTAKTKELIDHLKEIYDYVVIDCSPVGLVSDAYILSEYVDTTLFVIRRAKTNKSFFKSVITQLKQDGVGNIALIFNDVKGREGYYGTSRYYGDKTYYLKKNSYYHDDYFEN</sequence>
<dbReference type="EMBL" id="JACIEP010000002">
    <property type="protein sequence ID" value="MBB4034679.1"/>
    <property type="molecule type" value="Genomic_DNA"/>
</dbReference>
<keyword evidence="8" id="KW-0829">Tyrosine-protein kinase</keyword>
<evidence type="ECO:0000313" key="12">
    <source>
        <dbReference type="EMBL" id="MBB4034679.1"/>
    </source>
</evidence>
<comment type="similarity">
    <text evidence="1">Belongs to the CpsD/CapB family.</text>
</comment>
<name>A0A840CJ33_9BACT</name>
<dbReference type="RefSeq" id="WP_183305641.1">
    <property type="nucleotide sequence ID" value="NZ_JACIEP010000002.1"/>
</dbReference>
<dbReference type="InterPro" id="IPR005702">
    <property type="entry name" value="Wzc-like_C"/>
</dbReference>
<dbReference type="InterPro" id="IPR027417">
    <property type="entry name" value="P-loop_NTPase"/>
</dbReference>
<dbReference type="Pfam" id="PF13614">
    <property type="entry name" value="AAA_31"/>
    <property type="match status" value="1"/>
</dbReference>
<dbReference type="InterPro" id="IPR025669">
    <property type="entry name" value="AAA_dom"/>
</dbReference>
<comment type="similarity">
    <text evidence="2">Belongs to the etk/wzc family.</text>
</comment>
<dbReference type="GO" id="GO:0042802">
    <property type="term" value="F:identical protein binding"/>
    <property type="evidence" value="ECO:0007669"/>
    <property type="project" value="UniProtKB-ARBA"/>
</dbReference>
<evidence type="ECO:0000256" key="10">
    <source>
        <dbReference type="SAM" id="Phobius"/>
    </source>
</evidence>
<dbReference type="PANTHER" id="PTHR32309:SF13">
    <property type="entry name" value="FERRIC ENTEROBACTIN TRANSPORT PROTEIN FEPE"/>
    <property type="match status" value="1"/>
</dbReference>
<dbReference type="Gene3D" id="3.40.50.300">
    <property type="entry name" value="P-loop containing nucleotide triphosphate hydrolases"/>
    <property type="match status" value="1"/>
</dbReference>
<accession>A0A840CJ33</accession>
<keyword evidence="10" id="KW-0472">Membrane</keyword>
<dbReference type="NCBIfam" id="TIGR01007">
    <property type="entry name" value="eps_fam"/>
    <property type="match status" value="1"/>
</dbReference>
<gene>
    <name evidence="12" type="ORF">GGR21_000566</name>
</gene>
<proteinExistence type="inferred from homology"/>
<dbReference type="SUPFAM" id="SSF52540">
    <property type="entry name" value="P-loop containing nucleoside triphosphate hydrolases"/>
    <property type="match status" value="1"/>
</dbReference>
<evidence type="ECO:0000259" key="11">
    <source>
        <dbReference type="Pfam" id="PF13614"/>
    </source>
</evidence>
<dbReference type="PANTHER" id="PTHR32309">
    <property type="entry name" value="TYROSINE-PROTEIN KINASE"/>
    <property type="match status" value="1"/>
</dbReference>
<evidence type="ECO:0000256" key="5">
    <source>
        <dbReference type="ARBA" id="ARBA00022741"/>
    </source>
</evidence>
<dbReference type="GO" id="GO:0005524">
    <property type="term" value="F:ATP binding"/>
    <property type="evidence" value="ECO:0007669"/>
    <property type="project" value="UniProtKB-KW"/>
</dbReference>
<dbReference type="FunFam" id="3.40.50.300:FF:000527">
    <property type="entry name" value="Tyrosine-protein kinase etk"/>
    <property type="match status" value="1"/>
</dbReference>
<dbReference type="GO" id="GO:0005886">
    <property type="term" value="C:plasma membrane"/>
    <property type="evidence" value="ECO:0007669"/>
    <property type="project" value="UniProtKB-ARBA"/>
</dbReference>
<keyword evidence="7" id="KW-0067">ATP-binding</keyword>
<evidence type="ECO:0000256" key="2">
    <source>
        <dbReference type="ARBA" id="ARBA00008883"/>
    </source>
</evidence>